<feature type="chain" id="PRO_5043373960" evidence="2">
    <location>
        <begin position="24"/>
        <end position="1276"/>
    </location>
</feature>
<feature type="region of interest" description="Disordered" evidence="1">
    <location>
        <begin position="964"/>
        <end position="985"/>
    </location>
</feature>
<proteinExistence type="predicted"/>
<feature type="compositionally biased region" description="Basic and acidic residues" evidence="1">
    <location>
        <begin position="187"/>
        <end position="202"/>
    </location>
</feature>
<feature type="compositionally biased region" description="Polar residues" evidence="1">
    <location>
        <begin position="737"/>
        <end position="754"/>
    </location>
</feature>
<sequence>MLQNASINLKLLSLVELLLPSWLSTITKPELQEVTSVCGCQDFIQQATDLHKHRLANSALLQILKQYLEEHLEQASLDIILGTASQGLAVLSEHGEQDTMLSVQAFCSMLDSKHPKAKAVSLLQPLCTEAHKQLKQKAFGARQPEDNMISGNAGLDSISSPDGCSSDMVTDSPQAASITGVNCSPEQEPKAEAPQDQPRQDSKAPGTGSPALPQQDSEGLEVCVPSTAAAASPLASLHIVMSADFAPSTYVVSLGLPSADASSPVLSSKQLAGCVMQRKVQSAMVPTSTRTVTNVAAVESTSSLAGSRAAAASPRRTSDPVQQLLALPDPVIAPECSSTVLNPDTPRFSAAFSTAAELLDLAMATGNDSLPSPAFVPAASSQINLSGTAQAAADLPLPAIAPCKKLPSSPAAIRPAATCNHTTTALKLSSPSFPPSALTAEEANNKLSAAKAGSLTLDAAMISGQGMPLPSAVHSAAIQPKLTDSRSGPSSPPAMIYTRPSLTTCPHPSARLTAVAAGPDGAARARHPGSPLSSMSLTSVAHAMKPQSALPELLTDDTAGNSSRAPAGFISPTPTTAITPQAQGPNDAAKRPETAVIGSNAGRSSWQVLTRPFASAPKPGSPSSLASPLAAAAPTLAAIVEATQHRAGELMKQPPAQLDAMDSGPGLQRDSINASALATRTCEPLQQVSKLPDVMQSMLAASHGSSSPLMLQCRARSPMQQMPAQPNAVSPIQIKRNSSTLSTVQPTIKQQQPPGQRADITPAFSQLQDSPQWNVHHPPQQGIYTTIAPQPAVTGADVGQPSGNNNSPHGKEDYQSQASETWSGDPHPQSVHVELRCNMTEQVSFRPSAGSTEACQCLQCLWEPTQPAGAAAKAIQADAARSSPLSSGFRFQEMAASSPEGVPAACLPDSTNPQLESQHSRRFVDHAPAAVSESASKGQRLHKTHAMELELLAIKVLPDNCMHPHSSKEEIGSQAFSPQPNNSSLDRRIEQNARQTPDAAQGEMSDGRLTSTFLTNCADGTSALEHEIIIIDDSTEAPELSPCQHPPGPVSKQSKHNGRAKTTYASDNSRVAGSFSPPTLNSAAVVTPALQPQSRPSKVRQGILTTPLPRAGRSVKMPRKDPKRKRQPQTSHLKACLSIGGPETPCSGPAPARQLAASQALDLLQSKSCSGIEPTLGLLDLANKEAATIVLNRRFCAPTENTATPGAVPISAQLQPERPAQLPAALLTMQLPPAGQQIGISESAMDFSEEEMEQLPLFIPKSWKRIKNLKIIQPPT</sequence>
<feature type="region of interest" description="Disordered" evidence="1">
    <location>
        <begin position="565"/>
        <end position="589"/>
    </location>
</feature>
<organism evidence="3 4">
    <name type="scientific">Apatococcus lobatus</name>
    <dbReference type="NCBI Taxonomy" id="904363"/>
    <lineage>
        <taxon>Eukaryota</taxon>
        <taxon>Viridiplantae</taxon>
        <taxon>Chlorophyta</taxon>
        <taxon>core chlorophytes</taxon>
        <taxon>Trebouxiophyceae</taxon>
        <taxon>Chlorellales</taxon>
        <taxon>Chlorellaceae</taxon>
        <taxon>Apatococcus</taxon>
    </lineage>
</organism>
<reference evidence="3 4" key="1">
    <citation type="journal article" date="2024" name="Nat. Commun.">
        <title>Phylogenomics reveals the evolutionary origins of lichenization in chlorophyte algae.</title>
        <authorList>
            <person name="Puginier C."/>
            <person name="Libourel C."/>
            <person name="Otte J."/>
            <person name="Skaloud P."/>
            <person name="Haon M."/>
            <person name="Grisel S."/>
            <person name="Petersen M."/>
            <person name="Berrin J.G."/>
            <person name="Delaux P.M."/>
            <person name="Dal Grande F."/>
            <person name="Keller J."/>
        </authorList>
    </citation>
    <scope>NUCLEOTIDE SEQUENCE [LARGE SCALE GENOMIC DNA]</scope>
    <source>
        <strain evidence="3 4">SAG 2145</strain>
    </source>
</reference>
<feature type="region of interest" description="Disordered" evidence="1">
    <location>
        <begin position="792"/>
        <end position="827"/>
    </location>
</feature>
<evidence type="ECO:0000313" key="4">
    <source>
        <dbReference type="Proteomes" id="UP001438707"/>
    </source>
</evidence>
<feature type="region of interest" description="Disordered" evidence="1">
    <location>
        <begin position="1037"/>
        <end position="1071"/>
    </location>
</feature>
<evidence type="ECO:0000313" key="3">
    <source>
        <dbReference type="EMBL" id="KAK9817493.1"/>
    </source>
</evidence>
<feature type="compositionally biased region" description="Polar residues" evidence="1">
    <location>
        <begin position="157"/>
        <end position="185"/>
    </location>
</feature>
<accession>A0AAW1Q9J5</accession>
<keyword evidence="2" id="KW-0732">Signal</keyword>
<feature type="compositionally biased region" description="Low complexity" evidence="1">
    <location>
        <begin position="572"/>
        <end position="585"/>
    </location>
</feature>
<feature type="region of interest" description="Disordered" evidence="1">
    <location>
        <begin position="1109"/>
        <end position="1151"/>
    </location>
</feature>
<comment type="caution">
    <text evidence="3">The sequence shown here is derived from an EMBL/GenBank/DDBJ whole genome shotgun (WGS) entry which is preliminary data.</text>
</comment>
<feature type="compositionally biased region" description="Polar residues" evidence="1">
    <location>
        <begin position="974"/>
        <end position="984"/>
    </location>
</feature>
<dbReference type="AlphaFoldDB" id="A0AAW1Q9J5"/>
<dbReference type="EMBL" id="JALJOS010000068">
    <property type="protein sequence ID" value="KAK9817493.1"/>
    <property type="molecule type" value="Genomic_DNA"/>
</dbReference>
<dbReference type="Proteomes" id="UP001438707">
    <property type="component" value="Unassembled WGS sequence"/>
</dbReference>
<protein>
    <submittedName>
        <fullName evidence="3">Uncharacterized protein</fullName>
    </submittedName>
</protein>
<feature type="region of interest" description="Disordered" evidence="1">
    <location>
        <begin position="137"/>
        <end position="219"/>
    </location>
</feature>
<evidence type="ECO:0000256" key="2">
    <source>
        <dbReference type="SAM" id="SignalP"/>
    </source>
</evidence>
<gene>
    <name evidence="3" type="ORF">WJX74_007922</name>
</gene>
<keyword evidence="4" id="KW-1185">Reference proteome</keyword>
<evidence type="ECO:0000256" key="1">
    <source>
        <dbReference type="SAM" id="MobiDB-lite"/>
    </source>
</evidence>
<feature type="region of interest" description="Disordered" evidence="1">
    <location>
        <begin position="737"/>
        <end position="757"/>
    </location>
</feature>
<feature type="signal peptide" evidence="2">
    <location>
        <begin position="1"/>
        <end position="23"/>
    </location>
</feature>
<name>A0AAW1Q9J5_9CHLO</name>